<comment type="caution">
    <text evidence="2">The sequence shown here is derived from an EMBL/GenBank/DDBJ whole genome shotgun (WGS) entry which is preliminary data.</text>
</comment>
<name>A0A409YDZ6_9AGAR</name>
<feature type="non-terminal residue" evidence="2">
    <location>
        <position position="729"/>
    </location>
</feature>
<keyword evidence="3" id="KW-1185">Reference proteome</keyword>
<feature type="compositionally biased region" description="Low complexity" evidence="1">
    <location>
        <begin position="674"/>
        <end position="692"/>
    </location>
</feature>
<dbReference type="PANTHER" id="PTHR33337">
    <property type="entry name" value="GFA DOMAIN-CONTAINING PROTEIN"/>
    <property type="match status" value="1"/>
</dbReference>
<dbReference type="AlphaFoldDB" id="A0A409YDZ6"/>
<feature type="region of interest" description="Disordered" evidence="1">
    <location>
        <begin position="113"/>
        <end position="139"/>
    </location>
</feature>
<dbReference type="STRING" id="181874.A0A409YDZ6"/>
<gene>
    <name evidence="2" type="ORF">CVT24_006013</name>
</gene>
<protein>
    <recommendedName>
        <fullName evidence="4">CENP-V/GFA domain-containing protein</fullName>
    </recommendedName>
</protein>
<feature type="compositionally biased region" description="Basic and acidic residues" evidence="1">
    <location>
        <begin position="264"/>
        <end position="275"/>
    </location>
</feature>
<evidence type="ECO:0000256" key="1">
    <source>
        <dbReference type="SAM" id="MobiDB-lite"/>
    </source>
</evidence>
<dbReference type="OrthoDB" id="5422068at2759"/>
<accession>A0A409YDZ6</accession>
<dbReference type="PANTHER" id="PTHR33337:SF31">
    <property type="entry name" value="DUF636 DOMAIN PROTEIN (AFU_ORTHOLOGUE AFUA_2G12650)"/>
    <property type="match status" value="1"/>
</dbReference>
<feature type="compositionally biased region" description="Polar residues" evidence="1">
    <location>
        <begin position="645"/>
        <end position="657"/>
    </location>
</feature>
<evidence type="ECO:0000313" key="3">
    <source>
        <dbReference type="Proteomes" id="UP000284842"/>
    </source>
</evidence>
<feature type="region of interest" description="Disordered" evidence="1">
    <location>
        <begin position="636"/>
        <end position="729"/>
    </location>
</feature>
<dbReference type="Gene3D" id="3.90.1590.10">
    <property type="entry name" value="glutathione-dependent formaldehyde- activating enzyme (gfa)"/>
    <property type="match status" value="2"/>
</dbReference>
<dbReference type="EMBL" id="NHTK01001263">
    <property type="protein sequence ID" value="PPR01249.1"/>
    <property type="molecule type" value="Genomic_DNA"/>
</dbReference>
<reference evidence="2 3" key="1">
    <citation type="journal article" date="2018" name="Evol. Lett.">
        <title>Horizontal gene cluster transfer increased hallucinogenic mushroom diversity.</title>
        <authorList>
            <person name="Reynolds H.T."/>
            <person name="Vijayakumar V."/>
            <person name="Gluck-Thaler E."/>
            <person name="Korotkin H.B."/>
            <person name="Matheny P.B."/>
            <person name="Slot J.C."/>
        </authorList>
    </citation>
    <scope>NUCLEOTIDE SEQUENCE [LARGE SCALE GENOMIC DNA]</scope>
    <source>
        <strain evidence="2 3">2629</strain>
    </source>
</reference>
<feature type="compositionally biased region" description="Low complexity" evidence="1">
    <location>
        <begin position="121"/>
        <end position="139"/>
    </location>
</feature>
<sequence>MQLQYSAQQPDISVTDYAYVSPTHSEITSSSDLTFSSSSSSNSSVSIFAEHTAKLSSSTAPQPPISKTFIPARCHCGLNSFIAVFPKSKKHTQAIATQTHSYPNSTTSISSKFNLAPTNLSSPSQSPSSSSSSIASDPSQHPPILSNLCHCSTCRHVSGQLAAYHIPMLEPPLAAPSRNTSLTHSRTTSRPLSPDEYGHHMSPPSAAARVKTRSPYLGLGKGADMGFNMISIHGLGGAGNDAGGLISALNAVVEDDGLERVVDETSRLGDDDAKGNGDGNGEADSEDEWVRPFDLLGLEEYRTSEGVSRLFCRSCGAHLFYVVTRLEGDASPSTNTNTNGGATANMVLGSTNEMRKRWKWSVAGGVLERTAGIAKVGRHVWVGDTYDGGLADHLRVVDGVVVPRFKEGVGSEEVEVGWNKVIPKAIETQSLPSLVPRPRPRPHHSGASERLPLHCHCGAIRLLITRPTYESTFPHVPFPDILCPSYARLSKKRNPRDLKWWLRPPLGHPVPSNIDPEKNASHATRYLAGHCMCGMCRGTGGMEVGSWVWVPGCNVLDERTGTPVVFDYEGVGGPVFGGGGDGGGGGAAREGMRGTFEFRDNVVTTSMPELQRRSRAGAVAALAMGVGVKTPGYARSILSDGDESPTFTASPESSGRTSPVGVAVGGEGAPQLESSQNSNQSLNSSNSNSTSHSNDEKENEDISSLYLPSGRLKALHQYTPSPGRHREFC</sequence>
<dbReference type="Proteomes" id="UP000284842">
    <property type="component" value="Unassembled WGS sequence"/>
</dbReference>
<evidence type="ECO:0008006" key="4">
    <source>
        <dbReference type="Google" id="ProtNLM"/>
    </source>
</evidence>
<proteinExistence type="predicted"/>
<dbReference type="InParanoid" id="A0A409YDZ6"/>
<feature type="region of interest" description="Disordered" evidence="1">
    <location>
        <begin position="175"/>
        <end position="210"/>
    </location>
</feature>
<evidence type="ECO:0000313" key="2">
    <source>
        <dbReference type="EMBL" id="PPR01249.1"/>
    </source>
</evidence>
<feature type="region of interest" description="Disordered" evidence="1">
    <location>
        <begin position="264"/>
        <end position="286"/>
    </location>
</feature>
<feature type="compositionally biased region" description="Polar residues" evidence="1">
    <location>
        <begin position="177"/>
        <end position="191"/>
    </location>
</feature>
<organism evidence="2 3">
    <name type="scientific">Panaeolus cyanescens</name>
    <dbReference type="NCBI Taxonomy" id="181874"/>
    <lineage>
        <taxon>Eukaryota</taxon>
        <taxon>Fungi</taxon>
        <taxon>Dikarya</taxon>
        <taxon>Basidiomycota</taxon>
        <taxon>Agaricomycotina</taxon>
        <taxon>Agaricomycetes</taxon>
        <taxon>Agaricomycetidae</taxon>
        <taxon>Agaricales</taxon>
        <taxon>Agaricineae</taxon>
        <taxon>Galeropsidaceae</taxon>
        <taxon>Panaeolus</taxon>
    </lineage>
</organism>